<reference evidence="5 6" key="1">
    <citation type="submission" date="2024-05" db="EMBL/GenBank/DDBJ databases">
        <authorList>
            <person name="Wallberg A."/>
        </authorList>
    </citation>
    <scope>NUCLEOTIDE SEQUENCE [LARGE SCALE GENOMIC DNA]</scope>
</reference>
<comment type="caution">
    <text evidence="5">The sequence shown here is derived from an EMBL/GenBank/DDBJ whole genome shotgun (WGS) entry which is preliminary data.</text>
</comment>
<keyword evidence="6" id="KW-1185">Reference proteome</keyword>
<evidence type="ECO:0000256" key="3">
    <source>
        <dbReference type="SAM" id="SignalP"/>
    </source>
</evidence>
<dbReference type="Pfam" id="PF04089">
    <property type="entry name" value="BRICHOS"/>
    <property type="match status" value="1"/>
</dbReference>
<proteinExistence type="predicted"/>
<keyword evidence="3" id="KW-0732">Signal</keyword>
<organism evidence="5 6">
    <name type="scientific">Meganyctiphanes norvegica</name>
    <name type="common">Northern krill</name>
    <name type="synonym">Thysanopoda norvegica</name>
    <dbReference type="NCBI Taxonomy" id="48144"/>
    <lineage>
        <taxon>Eukaryota</taxon>
        <taxon>Metazoa</taxon>
        <taxon>Ecdysozoa</taxon>
        <taxon>Arthropoda</taxon>
        <taxon>Crustacea</taxon>
        <taxon>Multicrustacea</taxon>
        <taxon>Malacostraca</taxon>
        <taxon>Eumalacostraca</taxon>
        <taxon>Eucarida</taxon>
        <taxon>Euphausiacea</taxon>
        <taxon>Euphausiidae</taxon>
        <taxon>Meganyctiphanes</taxon>
    </lineage>
</organism>
<dbReference type="Proteomes" id="UP001497623">
    <property type="component" value="Unassembled WGS sequence"/>
</dbReference>
<evidence type="ECO:0000313" key="6">
    <source>
        <dbReference type="Proteomes" id="UP001497623"/>
    </source>
</evidence>
<evidence type="ECO:0000256" key="2">
    <source>
        <dbReference type="SAM" id="Phobius"/>
    </source>
</evidence>
<dbReference type="PROSITE" id="PS50869">
    <property type="entry name" value="BRICHOS"/>
    <property type="match status" value="1"/>
</dbReference>
<keyword evidence="2" id="KW-0472">Membrane</keyword>
<evidence type="ECO:0000313" key="5">
    <source>
        <dbReference type="EMBL" id="CAL4156199.1"/>
    </source>
</evidence>
<gene>
    <name evidence="5" type="ORF">MNOR_LOCUS31685</name>
</gene>
<keyword evidence="2" id="KW-0812">Transmembrane</keyword>
<dbReference type="AlphaFoldDB" id="A0AAV2S0G9"/>
<evidence type="ECO:0000259" key="4">
    <source>
        <dbReference type="PROSITE" id="PS50869"/>
    </source>
</evidence>
<feature type="chain" id="PRO_5043943229" description="BRICHOS domain-containing protein" evidence="3">
    <location>
        <begin position="18"/>
        <end position="219"/>
    </location>
</feature>
<keyword evidence="2" id="KW-1133">Transmembrane helix</keyword>
<evidence type="ECO:0000256" key="1">
    <source>
        <dbReference type="ARBA" id="ARBA00023157"/>
    </source>
</evidence>
<name>A0AAV2S0G9_MEGNR</name>
<feature type="domain" description="BRICHOS" evidence="4">
    <location>
        <begin position="62"/>
        <end position="150"/>
    </location>
</feature>
<dbReference type="EMBL" id="CAXKWB010041365">
    <property type="protein sequence ID" value="CAL4156199.1"/>
    <property type="molecule type" value="Genomic_DNA"/>
</dbReference>
<dbReference type="InterPro" id="IPR007084">
    <property type="entry name" value="BRICHOS_dom"/>
</dbReference>
<keyword evidence="1" id="KW-1015">Disulfide bond</keyword>
<feature type="signal peptide" evidence="3">
    <location>
        <begin position="1"/>
        <end position="17"/>
    </location>
</feature>
<feature type="transmembrane region" description="Helical" evidence="2">
    <location>
        <begin position="184"/>
        <end position="207"/>
    </location>
</feature>
<accession>A0AAV2S0G9</accession>
<protein>
    <recommendedName>
        <fullName evidence="4">BRICHOS domain-containing protein</fullName>
    </recommendedName>
</protein>
<sequence length="219" mass="24878">MKCLVVVAAGLLTGAWASPAHNGLTSEIFTTRYEGKTDEGVPMDVEVDHHQRLITYHMQDDTGLYADVETMEDYKTGFAISRVASRDSCFVRQLTMPMEESVNRLRTMSQQGVQQIMGEIEVWAEPFEDLEKLVGERLDEFCGDSPAYKLVEPDDSIERHPVAQKSMQSLANVDHKEVSDPKRLVISFFFCCLFFFFPICWTTNVTVNTGTTYIFFLFG</sequence>